<gene>
    <name evidence="10" type="ORF">EZS28_042169</name>
</gene>
<evidence type="ECO:0000313" key="10">
    <source>
        <dbReference type="EMBL" id="KAA6362304.1"/>
    </source>
</evidence>
<evidence type="ECO:0000313" key="11">
    <source>
        <dbReference type="Proteomes" id="UP000324800"/>
    </source>
</evidence>
<dbReference type="SUPFAM" id="SSF56112">
    <property type="entry name" value="Protein kinase-like (PK-like)"/>
    <property type="match status" value="1"/>
</dbReference>
<dbReference type="EMBL" id="SNRW01024384">
    <property type="protein sequence ID" value="KAA6362304.1"/>
    <property type="molecule type" value="Genomic_DNA"/>
</dbReference>
<dbReference type="GO" id="GO:0004674">
    <property type="term" value="F:protein serine/threonine kinase activity"/>
    <property type="evidence" value="ECO:0007669"/>
    <property type="project" value="UniProtKB-KW"/>
</dbReference>
<evidence type="ECO:0000256" key="6">
    <source>
        <dbReference type="ARBA" id="ARBA00022840"/>
    </source>
</evidence>
<dbReference type="InterPro" id="IPR051131">
    <property type="entry name" value="NEK_Ser/Thr_kinase_NIMA"/>
</dbReference>
<dbReference type="Pfam" id="PF00069">
    <property type="entry name" value="Pkinase"/>
    <property type="match status" value="1"/>
</dbReference>
<dbReference type="Gene3D" id="1.10.510.10">
    <property type="entry name" value="Transferase(Phosphotransferase) domain 1"/>
    <property type="match status" value="1"/>
</dbReference>
<dbReference type="PROSITE" id="PS50011">
    <property type="entry name" value="PROTEIN_KINASE_DOM"/>
    <property type="match status" value="1"/>
</dbReference>
<comment type="catalytic activity">
    <reaction evidence="7">
        <text>L-threonyl-[protein] + ATP = O-phospho-L-threonyl-[protein] + ADP + H(+)</text>
        <dbReference type="Rhea" id="RHEA:46608"/>
        <dbReference type="Rhea" id="RHEA-COMP:11060"/>
        <dbReference type="Rhea" id="RHEA-COMP:11605"/>
        <dbReference type="ChEBI" id="CHEBI:15378"/>
        <dbReference type="ChEBI" id="CHEBI:30013"/>
        <dbReference type="ChEBI" id="CHEBI:30616"/>
        <dbReference type="ChEBI" id="CHEBI:61977"/>
        <dbReference type="ChEBI" id="CHEBI:456216"/>
        <dbReference type="EC" id="2.7.11.1"/>
    </reaction>
</comment>
<dbReference type="PANTHER" id="PTHR44899">
    <property type="entry name" value="CAMK FAMILY PROTEIN KINASE"/>
    <property type="match status" value="1"/>
</dbReference>
<keyword evidence="2" id="KW-0723">Serine/threonine-protein kinase</keyword>
<feature type="non-terminal residue" evidence="10">
    <location>
        <position position="1"/>
    </location>
</feature>
<keyword evidence="3" id="KW-0808">Transferase</keyword>
<comment type="caution">
    <text evidence="10">The sequence shown here is derived from an EMBL/GenBank/DDBJ whole genome shotgun (WGS) entry which is preliminary data.</text>
</comment>
<evidence type="ECO:0000256" key="1">
    <source>
        <dbReference type="ARBA" id="ARBA00012513"/>
    </source>
</evidence>
<dbReference type="InterPro" id="IPR000719">
    <property type="entry name" value="Prot_kinase_dom"/>
</dbReference>
<feature type="domain" description="Protein kinase" evidence="9">
    <location>
        <begin position="1"/>
        <end position="88"/>
    </location>
</feature>
<proteinExistence type="predicted"/>
<evidence type="ECO:0000256" key="3">
    <source>
        <dbReference type="ARBA" id="ARBA00022679"/>
    </source>
</evidence>
<dbReference type="GO" id="GO:0005524">
    <property type="term" value="F:ATP binding"/>
    <property type="evidence" value="ECO:0007669"/>
    <property type="project" value="UniProtKB-KW"/>
</dbReference>
<dbReference type="AlphaFoldDB" id="A0A5J4TVK4"/>
<dbReference type="InterPro" id="IPR011009">
    <property type="entry name" value="Kinase-like_dom_sf"/>
</dbReference>
<evidence type="ECO:0000256" key="7">
    <source>
        <dbReference type="ARBA" id="ARBA00047899"/>
    </source>
</evidence>
<keyword evidence="6" id="KW-0067">ATP-binding</keyword>
<evidence type="ECO:0000256" key="5">
    <source>
        <dbReference type="ARBA" id="ARBA00022777"/>
    </source>
</evidence>
<dbReference type="PANTHER" id="PTHR44899:SF3">
    <property type="entry name" value="SERINE_THREONINE-PROTEIN KINASE NEK1"/>
    <property type="match status" value="1"/>
</dbReference>
<dbReference type="Proteomes" id="UP000324800">
    <property type="component" value="Unassembled WGS sequence"/>
</dbReference>
<evidence type="ECO:0000259" key="9">
    <source>
        <dbReference type="PROSITE" id="PS50011"/>
    </source>
</evidence>
<sequence>IQQTRASDIWSIGVVIYELFTLKHPFIRSQDDLNKRNRHRIVWRIVNEDPPEIPETVPLSIRNLIGSMLNKDPQQRITSDEILKLPEVQQILKKK</sequence>
<accession>A0A5J4TVK4</accession>
<name>A0A5J4TVK4_9EUKA</name>
<evidence type="ECO:0000256" key="4">
    <source>
        <dbReference type="ARBA" id="ARBA00022741"/>
    </source>
</evidence>
<protein>
    <recommendedName>
        <fullName evidence="1">non-specific serine/threonine protein kinase</fullName>
        <ecNumber evidence="1">2.7.11.1</ecNumber>
    </recommendedName>
</protein>
<dbReference type="EC" id="2.7.11.1" evidence="1"/>
<evidence type="ECO:0000256" key="2">
    <source>
        <dbReference type="ARBA" id="ARBA00022527"/>
    </source>
</evidence>
<organism evidence="10 11">
    <name type="scientific">Streblomastix strix</name>
    <dbReference type="NCBI Taxonomy" id="222440"/>
    <lineage>
        <taxon>Eukaryota</taxon>
        <taxon>Metamonada</taxon>
        <taxon>Preaxostyla</taxon>
        <taxon>Oxymonadida</taxon>
        <taxon>Streblomastigidae</taxon>
        <taxon>Streblomastix</taxon>
    </lineage>
</organism>
<keyword evidence="5" id="KW-0418">Kinase</keyword>
<reference evidence="10 11" key="1">
    <citation type="submission" date="2019-03" db="EMBL/GenBank/DDBJ databases">
        <title>Single cell metagenomics reveals metabolic interactions within the superorganism composed of flagellate Streblomastix strix and complex community of Bacteroidetes bacteria on its surface.</title>
        <authorList>
            <person name="Treitli S.C."/>
            <person name="Kolisko M."/>
            <person name="Husnik F."/>
            <person name="Keeling P."/>
            <person name="Hampl V."/>
        </authorList>
    </citation>
    <scope>NUCLEOTIDE SEQUENCE [LARGE SCALE GENOMIC DNA]</scope>
    <source>
        <strain evidence="10">ST1C</strain>
    </source>
</reference>
<evidence type="ECO:0000256" key="8">
    <source>
        <dbReference type="ARBA" id="ARBA00048679"/>
    </source>
</evidence>
<keyword evidence="4" id="KW-0547">Nucleotide-binding</keyword>
<dbReference type="OrthoDB" id="410920at2759"/>
<comment type="catalytic activity">
    <reaction evidence="8">
        <text>L-seryl-[protein] + ATP = O-phospho-L-seryl-[protein] + ADP + H(+)</text>
        <dbReference type="Rhea" id="RHEA:17989"/>
        <dbReference type="Rhea" id="RHEA-COMP:9863"/>
        <dbReference type="Rhea" id="RHEA-COMP:11604"/>
        <dbReference type="ChEBI" id="CHEBI:15378"/>
        <dbReference type="ChEBI" id="CHEBI:29999"/>
        <dbReference type="ChEBI" id="CHEBI:30616"/>
        <dbReference type="ChEBI" id="CHEBI:83421"/>
        <dbReference type="ChEBI" id="CHEBI:456216"/>
        <dbReference type="EC" id="2.7.11.1"/>
    </reaction>
</comment>